<gene>
    <name evidence="1" type="ORF">METZ01_LOCUS425026</name>
</gene>
<dbReference type="EMBL" id="UINC01168897">
    <property type="protein sequence ID" value="SVD72172.1"/>
    <property type="molecule type" value="Genomic_DNA"/>
</dbReference>
<evidence type="ECO:0008006" key="2">
    <source>
        <dbReference type="Google" id="ProtNLM"/>
    </source>
</evidence>
<protein>
    <recommendedName>
        <fullName evidence="2">Gamma-glutamyltransferase</fullName>
    </recommendedName>
</protein>
<sequence length="50" mass="5318">MFFILILFITCMMARNPDAVGKHGMVVSSHALASEVGIEILKKGGNAIDA</sequence>
<dbReference type="AlphaFoldDB" id="A0A382XM26"/>
<accession>A0A382XM26</accession>
<organism evidence="1">
    <name type="scientific">marine metagenome</name>
    <dbReference type="NCBI Taxonomy" id="408172"/>
    <lineage>
        <taxon>unclassified sequences</taxon>
        <taxon>metagenomes</taxon>
        <taxon>ecological metagenomes</taxon>
    </lineage>
</organism>
<name>A0A382XM26_9ZZZZ</name>
<dbReference type="SUPFAM" id="SSF56235">
    <property type="entry name" value="N-terminal nucleophile aminohydrolases (Ntn hydrolases)"/>
    <property type="match status" value="1"/>
</dbReference>
<dbReference type="InterPro" id="IPR029055">
    <property type="entry name" value="Ntn_hydrolases_N"/>
</dbReference>
<feature type="non-terminal residue" evidence="1">
    <location>
        <position position="50"/>
    </location>
</feature>
<proteinExistence type="predicted"/>
<reference evidence="1" key="1">
    <citation type="submission" date="2018-05" db="EMBL/GenBank/DDBJ databases">
        <authorList>
            <person name="Lanie J.A."/>
            <person name="Ng W.-L."/>
            <person name="Kazmierczak K.M."/>
            <person name="Andrzejewski T.M."/>
            <person name="Davidsen T.M."/>
            <person name="Wayne K.J."/>
            <person name="Tettelin H."/>
            <person name="Glass J.I."/>
            <person name="Rusch D."/>
            <person name="Podicherti R."/>
            <person name="Tsui H.-C.T."/>
            <person name="Winkler M.E."/>
        </authorList>
    </citation>
    <scope>NUCLEOTIDE SEQUENCE</scope>
</reference>
<evidence type="ECO:0000313" key="1">
    <source>
        <dbReference type="EMBL" id="SVD72172.1"/>
    </source>
</evidence>